<keyword evidence="1" id="KW-1133">Transmembrane helix</keyword>
<dbReference type="RefSeq" id="WP_344772155.1">
    <property type="nucleotide sequence ID" value="NZ_BAABAH010000001.1"/>
</dbReference>
<dbReference type="EMBL" id="BAABAH010000001">
    <property type="protein sequence ID" value="GAA3804199.1"/>
    <property type="molecule type" value="Genomic_DNA"/>
</dbReference>
<gene>
    <name evidence="2" type="ORF">GCM10022242_04440</name>
</gene>
<keyword evidence="1" id="KW-0472">Membrane</keyword>
<organism evidence="2 3">
    <name type="scientific">Nocardioides panacisoli</name>
    <dbReference type="NCBI Taxonomy" id="627624"/>
    <lineage>
        <taxon>Bacteria</taxon>
        <taxon>Bacillati</taxon>
        <taxon>Actinomycetota</taxon>
        <taxon>Actinomycetes</taxon>
        <taxon>Propionibacteriales</taxon>
        <taxon>Nocardioidaceae</taxon>
        <taxon>Nocardioides</taxon>
    </lineage>
</organism>
<accession>A0ABP7HUY6</accession>
<proteinExistence type="predicted"/>
<dbReference type="Proteomes" id="UP001501821">
    <property type="component" value="Unassembled WGS sequence"/>
</dbReference>
<feature type="transmembrane region" description="Helical" evidence="1">
    <location>
        <begin position="85"/>
        <end position="104"/>
    </location>
</feature>
<comment type="caution">
    <text evidence="2">The sequence shown here is derived from an EMBL/GenBank/DDBJ whole genome shotgun (WGS) entry which is preliminary data.</text>
</comment>
<reference evidence="3" key="1">
    <citation type="journal article" date="2019" name="Int. J. Syst. Evol. Microbiol.">
        <title>The Global Catalogue of Microorganisms (GCM) 10K type strain sequencing project: providing services to taxonomists for standard genome sequencing and annotation.</title>
        <authorList>
            <consortium name="The Broad Institute Genomics Platform"/>
            <consortium name="The Broad Institute Genome Sequencing Center for Infectious Disease"/>
            <person name="Wu L."/>
            <person name="Ma J."/>
        </authorList>
    </citation>
    <scope>NUCLEOTIDE SEQUENCE [LARGE SCALE GENOMIC DNA]</scope>
    <source>
        <strain evidence="3">JCM 16953</strain>
    </source>
</reference>
<protein>
    <recommendedName>
        <fullName evidence="4">Histidine kinase</fullName>
    </recommendedName>
</protein>
<evidence type="ECO:0000313" key="2">
    <source>
        <dbReference type="EMBL" id="GAA3804199.1"/>
    </source>
</evidence>
<keyword evidence="3" id="KW-1185">Reference proteome</keyword>
<evidence type="ECO:0008006" key="4">
    <source>
        <dbReference type="Google" id="ProtNLM"/>
    </source>
</evidence>
<evidence type="ECO:0000256" key="1">
    <source>
        <dbReference type="SAM" id="Phobius"/>
    </source>
</evidence>
<keyword evidence="1" id="KW-0812">Transmembrane</keyword>
<evidence type="ECO:0000313" key="3">
    <source>
        <dbReference type="Proteomes" id="UP001501821"/>
    </source>
</evidence>
<sequence>MSVPVGVAVAAASLVGGVVVGTFSVVVHGWTWGLVLALAATAATLPALPAGWARLPFALGWTAAVGLLSIARPEGDFLVAQDTRGVVLVVSAPAVIAAGFVGLLNRRAAPP</sequence>
<name>A0ABP7HUY6_9ACTN</name>
<feature type="transmembrane region" description="Helical" evidence="1">
    <location>
        <begin position="30"/>
        <end position="48"/>
    </location>
</feature>